<gene>
    <name evidence="1" type="ORF">E5990_05850</name>
</gene>
<reference evidence="1" key="1">
    <citation type="submission" date="2019-04" db="EMBL/GenBank/DDBJ databases">
        <title>Microbes associate with the intestines of laboratory mice.</title>
        <authorList>
            <person name="Navarre W."/>
            <person name="Wong E."/>
            <person name="Huang K.C."/>
            <person name="Tropini C."/>
            <person name="Ng K."/>
            <person name="Yu B."/>
        </authorList>
    </citation>
    <scope>NUCLEOTIDE SEQUENCE</scope>
    <source>
        <strain evidence="1">NM86_A22</strain>
    </source>
</reference>
<organism evidence="1 2">
    <name type="scientific">Muribaculum caecicola</name>
    <dbReference type="NCBI Taxonomy" id="3038144"/>
    <lineage>
        <taxon>Bacteria</taxon>
        <taxon>Pseudomonadati</taxon>
        <taxon>Bacteroidota</taxon>
        <taxon>Bacteroidia</taxon>
        <taxon>Bacteroidales</taxon>
        <taxon>Muribaculaceae</taxon>
        <taxon>Muribaculum</taxon>
    </lineage>
</organism>
<protein>
    <submittedName>
        <fullName evidence="1">Uncharacterized protein</fullName>
    </submittedName>
</protein>
<keyword evidence="2" id="KW-1185">Reference proteome</keyword>
<name>A0AC61S5L5_9BACT</name>
<dbReference type="EMBL" id="SSTG01000057">
    <property type="protein sequence ID" value="THG51650.1"/>
    <property type="molecule type" value="Genomic_DNA"/>
</dbReference>
<dbReference type="Proteomes" id="UP000305401">
    <property type="component" value="Unassembled WGS sequence"/>
</dbReference>
<comment type="caution">
    <text evidence="1">The sequence shown here is derived from an EMBL/GenBank/DDBJ whole genome shotgun (WGS) entry which is preliminary data.</text>
</comment>
<evidence type="ECO:0000313" key="1">
    <source>
        <dbReference type="EMBL" id="THG51650.1"/>
    </source>
</evidence>
<evidence type="ECO:0000313" key="2">
    <source>
        <dbReference type="Proteomes" id="UP000305401"/>
    </source>
</evidence>
<proteinExistence type="predicted"/>
<accession>A0AC61S5L5</accession>
<sequence>MTKSLLTFLLLFAATTLNAQNSYKPQRGDILFQGAGNSEFSKSIAASTTADTVEFRPIHVAFIIHAADTPEKTFLIEAEPKLGVCITPLDLFLKKSAKTPDGKPKVTAKRLLSQHNSPQLTANAAKLALQLIGRPYDWVFLSGNDDYYCSELIQLSFLKPDGTYMFPYEPLNFTGPDGNILPFWQKIYDSRGVDVPQGQPGTSPVGILNSNLLYTVHTYWK</sequence>